<evidence type="ECO:0000256" key="1">
    <source>
        <dbReference type="ARBA" id="ARBA00004123"/>
    </source>
</evidence>
<dbReference type="Pfam" id="PF00651">
    <property type="entry name" value="BTB"/>
    <property type="match status" value="2"/>
</dbReference>
<dbReference type="InterPro" id="IPR008974">
    <property type="entry name" value="TRAF-like"/>
</dbReference>
<dbReference type="InterPro" id="IPR011333">
    <property type="entry name" value="SKP1/BTB/POZ_sf"/>
</dbReference>
<comment type="pathway">
    <text evidence="2">Protein modification; protein ubiquitination.</text>
</comment>
<accession>A0ABY6K7I5</accession>
<dbReference type="PROSITE" id="PS50097">
    <property type="entry name" value="BTB"/>
    <property type="match status" value="2"/>
</dbReference>
<keyword evidence="4" id="KW-0833">Ubl conjugation pathway</keyword>
<organism evidence="8 9">
    <name type="scientific">Cordylochernes scorpioides</name>
    <dbReference type="NCBI Taxonomy" id="51811"/>
    <lineage>
        <taxon>Eukaryota</taxon>
        <taxon>Metazoa</taxon>
        <taxon>Ecdysozoa</taxon>
        <taxon>Arthropoda</taxon>
        <taxon>Chelicerata</taxon>
        <taxon>Arachnida</taxon>
        <taxon>Pseudoscorpiones</taxon>
        <taxon>Cheliferoidea</taxon>
        <taxon>Chernetidae</taxon>
        <taxon>Cordylochernes</taxon>
    </lineage>
</organism>
<name>A0ABY6K7I5_9ARAC</name>
<dbReference type="Pfam" id="PF24570">
    <property type="entry name" value="BACK_BPM_SPOP"/>
    <property type="match status" value="2"/>
</dbReference>
<dbReference type="SUPFAM" id="SSF54695">
    <property type="entry name" value="POZ domain"/>
    <property type="match status" value="2"/>
</dbReference>
<dbReference type="Proteomes" id="UP001235939">
    <property type="component" value="Chromosome 03"/>
</dbReference>
<dbReference type="InterPro" id="IPR002083">
    <property type="entry name" value="MATH/TRAF_dom"/>
</dbReference>
<protein>
    <submittedName>
        <fullName evidence="8">SPOPL</fullName>
    </submittedName>
</protein>
<dbReference type="InterPro" id="IPR056423">
    <property type="entry name" value="BACK_BPM_SPOP"/>
</dbReference>
<dbReference type="PANTHER" id="PTHR24413">
    <property type="entry name" value="SPECKLE-TYPE POZ PROTEIN"/>
    <property type="match status" value="1"/>
</dbReference>
<keyword evidence="9" id="KW-1185">Reference proteome</keyword>
<dbReference type="Pfam" id="PF22486">
    <property type="entry name" value="MATH_2"/>
    <property type="match status" value="2"/>
</dbReference>
<feature type="domain" description="BTB" evidence="6">
    <location>
        <begin position="555"/>
        <end position="616"/>
    </location>
</feature>
<evidence type="ECO:0000256" key="5">
    <source>
        <dbReference type="ARBA" id="ARBA00023242"/>
    </source>
</evidence>
<reference evidence="8 9" key="1">
    <citation type="submission" date="2022-01" db="EMBL/GenBank/DDBJ databases">
        <title>A chromosomal length assembly of Cordylochernes scorpioides.</title>
        <authorList>
            <person name="Zeh D."/>
            <person name="Zeh J."/>
        </authorList>
    </citation>
    <scope>NUCLEOTIDE SEQUENCE [LARGE SCALE GENOMIC DNA]</scope>
    <source>
        <strain evidence="8">IN4F17</strain>
        <tissue evidence="8">Whole Body</tissue>
    </source>
</reference>
<keyword evidence="5" id="KW-0539">Nucleus</keyword>
<sequence length="728" mass="83916">MMSDTVCHTKDELFVCSCTWTIDNFSQCPEKPTESLHSAVFWSPERKERKWQLELFPRGLSEYFKDYISLRINLLPPGQCDYMNRIEACILNSRGEKINKREGKFYGELEWGKFIKREILLDQQVSPLTDDKLSLHCIIKVVEKSYNIVHFPNELKFQIPRCQITQDMEHLLENKLFSDVTLCVDGQEFKAHKNILSARSTVFAAMFDHGMEENLQNRVVIEDLEPQIVRGMLRYIYTGTAPNLHKLARRMLIAADKYDLGQLKAQCEETLRFGLTVENAADLLMLADRHKAEQLKELAVDFVRTHAGGVMATPGWDELMVRRPNLLAEVCKELSRHQVTLVCPHHELQPLELTQRRCKADGPLIRPATAGGASRGRMMSDTICHTKDELFVCSCTWTIDNFSLRQEQPAESLHSAVFWSPERKERKWQLELFPRGLSEYFKDYISLRINLLPPGQCDYMNRIEACILNSRGEKINKREGQFHGELKWGKLIKREILFNQQVSPLTDDKLSLHCIIKVVEKSCNIVHFPNELKFQIPQCQINQDMEHLLENKLFSDVTLCVDGQEIKAHKNILSARSTVFAAMFDHGMEENLQNRVVIEDLEPQIVRGMLRYIYTGTAPNLHKLARRMLIAADKYDLGQLKAQCEETLRFGLTVENAADLLMLADRHKAEQLKELAVDFVRTHAGGVMATPGWDELMVRRPNLLAEVCKELSRHQVTLVCPHHELQPL</sequence>
<gene>
    <name evidence="8" type="ORF">LAZ67_3002019</name>
</gene>
<feature type="domain" description="BTB" evidence="6">
    <location>
        <begin position="178"/>
        <end position="239"/>
    </location>
</feature>
<dbReference type="SMART" id="SM00225">
    <property type="entry name" value="BTB"/>
    <property type="match status" value="2"/>
</dbReference>
<dbReference type="PROSITE" id="PS50144">
    <property type="entry name" value="MATH"/>
    <property type="match status" value="2"/>
</dbReference>
<evidence type="ECO:0000313" key="8">
    <source>
        <dbReference type="EMBL" id="UYV64797.1"/>
    </source>
</evidence>
<dbReference type="Gene3D" id="3.30.710.10">
    <property type="entry name" value="Potassium Channel Kv1.1, Chain A"/>
    <property type="match status" value="2"/>
</dbReference>
<dbReference type="InterPro" id="IPR000210">
    <property type="entry name" value="BTB/POZ_dom"/>
</dbReference>
<dbReference type="SUPFAM" id="SSF49599">
    <property type="entry name" value="TRAF domain-like"/>
    <property type="match status" value="2"/>
</dbReference>
<dbReference type="EMBL" id="CP092865">
    <property type="protein sequence ID" value="UYV64797.1"/>
    <property type="molecule type" value="Genomic_DNA"/>
</dbReference>
<evidence type="ECO:0000256" key="3">
    <source>
        <dbReference type="ARBA" id="ARBA00010846"/>
    </source>
</evidence>
<feature type="non-terminal residue" evidence="8">
    <location>
        <position position="728"/>
    </location>
</feature>
<evidence type="ECO:0000259" key="6">
    <source>
        <dbReference type="PROSITE" id="PS50097"/>
    </source>
</evidence>
<evidence type="ECO:0000256" key="4">
    <source>
        <dbReference type="ARBA" id="ARBA00022786"/>
    </source>
</evidence>
<evidence type="ECO:0000313" key="9">
    <source>
        <dbReference type="Proteomes" id="UP001235939"/>
    </source>
</evidence>
<dbReference type="Gene3D" id="2.60.210.10">
    <property type="entry name" value="Apoptosis, Tumor Necrosis Factor Receptor Associated Protein 2, Chain A"/>
    <property type="match status" value="2"/>
</dbReference>
<proteinExistence type="inferred from homology"/>
<feature type="domain" description="MATH" evidence="7">
    <location>
        <begin position="15"/>
        <end position="139"/>
    </location>
</feature>
<evidence type="ECO:0000259" key="7">
    <source>
        <dbReference type="PROSITE" id="PS50144"/>
    </source>
</evidence>
<comment type="similarity">
    <text evidence="3">Belongs to the Tdpoz family.</text>
</comment>
<feature type="domain" description="MATH" evidence="7">
    <location>
        <begin position="392"/>
        <end position="516"/>
    </location>
</feature>
<dbReference type="Gene3D" id="1.25.40.420">
    <property type="match status" value="2"/>
</dbReference>
<comment type="subcellular location">
    <subcellularLocation>
        <location evidence="1">Nucleus</location>
    </subcellularLocation>
</comment>
<evidence type="ECO:0000256" key="2">
    <source>
        <dbReference type="ARBA" id="ARBA00004906"/>
    </source>
</evidence>